<organism evidence="1 2">
    <name type="scientific">Arctia plantaginis</name>
    <name type="common">Wood tiger moth</name>
    <name type="synonym">Phalaena plantaginis</name>
    <dbReference type="NCBI Taxonomy" id="874455"/>
    <lineage>
        <taxon>Eukaryota</taxon>
        <taxon>Metazoa</taxon>
        <taxon>Ecdysozoa</taxon>
        <taxon>Arthropoda</taxon>
        <taxon>Hexapoda</taxon>
        <taxon>Insecta</taxon>
        <taxon>Pterygota</taxon>
        <taxon>Neoptera</taxon>
        <taxon>Endopterygota</taxon>
        <taxon>Lepidoptera</taxon>
        <taxon>Glossata</taxon>
        <taxon>Ditrysia</taxon>
        <taxon>Noctuoidea</taxon>
        <taxon>Erebidae</taxon>
        <taxon>Arctiinae</taxon>
        <taxon>Arctia</taxon>
    </lineage>
</organism>
<dbReference type="Proteomes" id="UP000494256">
    <property type="component" value="Unassembled WGS sequence"/>
</dbReference>
<gene>
    <name evidence="1" type="ORF">APLA_LOCUS997</name>
</gene>
<name>A0A8S0YRC2_ARCPL</name>
<dbReference type="OrthoDB" id="7377388at2759"/>
<proteinExistence type="predicted"/>
<evidence type="ECO:0000313" key="2">
    <source>
        <dbReference type="Proteomes" id="UP000494256"/>
    </source>
</evidence>
<comment type="caution">
    <text evidence="1">The sequence shown here is derived from an EMBL/GenBank/DDBJ whole genome shotgun (WGS) entry which is preliminary data.</text>
</comment>
<accession>A0A8S0YRC2</accession>
<evidence type="ECO:0000313" key="1">
    <source>
        <dbReference type="EMBL" id="CAB3221810.1"/>
    </source>
</evidence>
<evidence type="ECO:0008006" key="3">
    <source>
        <dbReference type="Google" id="ProtNLM"/>
    </source>
</evidence>
<protein>
    <recommendedName>
        <fullName evidence="3">Orcokinin</fullName>
    </recommendedName>
</protein>
<dbReference type="EMBL" id="CADEBD010000051">
    <property type="protein sequence ID" value="CAB3221810.1"/>
    <property type="molecule type" value="Genomic_DNA"/>
</dbReference>
<sequence length="397" mass="44031">MKKCLPTAQRTTTTGTHDLLSHLRKQTITGRMMRSAGGALAVAVAALLVCCNADPHQEQDVSGSDHNSGERYDAADYNRKEELEDFLRFLLQYENKASQRSFLNGISGNSLLGRNLEGLYGRSRLVGIGGSTLLGRNADYSQYGTNNHNIEESSLLGRNLKGIGGSTLLGRDLEGDKRLHSRFIDSLGGGNFVRNLDSIGGGNFVRNLDSLGGSNFVKKNLDALGGPNLVKRNLDSLGGGNFVRNLDSIGGHKTRNLEPLGGGNLVREAREIRRSAYMPYLISRRYDFGSPYGGKREPWPLAPVEYSGYYGDGLPKRNFDEIDRSGLDTFVKKRNFDEIDRSSMPFPYATKRFYHLPSGDKKRYRPDFPMDEIDLSHFPIGSKRSPDSYPLVPRNLL</sequence>
<dbReference type="AlphaFoldDB" id="A0A8S0YRC2"/>
<reference evidence="1 2" key="1">
    <citation type="submission" date="2020-04" db="EMBL/GenBank/DDBJ databases">
        <authorList>
            <person name="Wallbank WR R."/>
            <person name="Pardo Diaz C."/>
            <person name="Kozak K."/>
            <person name="Martin S."/>
            <person name="Jiggins C."/>
            <person name="Moest M."/>
            <person name="Warren A I."/>
            <person name="Byers J.R.P. K."/>
            <person name="Montejo-Kovacevich G."/>
            <person name="Yen C E."/>
        </authorList>
    </citation>
    <scope>NUCLEOTIDE SEQUENCE [LARGE SCALE GENOMIC DNA]</scope>
</reference>